<evidence type="ECO:0000256" key="3">
    <source>
        <dbReference type="ARBA" id="ARBA00022676"/>
    </source>
</evidence>
<accession>A0A853DI42</accession>
<dbReference type="PANTHER" id="PTHR43179:SF12">
    <property type="entry name" value="GALACTOFURANOSYLTRANSFERASE GLFT2"/>
    <property type="match status" value="1"/>
</dbReference>
<dbReference type="Gene3D" id="3.90.550.10">
    <property type="entry name" value="Spore Coat Polysaccharide Biosynthesis Protein SpsA, Chain A"/>
    <property type="match status" value="1"/>
</dbReference>
<name>A0A853DI42_9MICO</name>
<evidence type="ECO:0000313" key="6">
    <source>
        <dbReference type="Proteomes" id="UP000571817"/>
    </source>
</evidence>
<dbReference type="GO" id="GO:0016757">
    <property type="term" value="F:glycosyltransferase activity"/>
    <property type="evidence" value="ECO:0007669"/>
    <property type="project" value="UniProtKB-KW"/>
</dbReference>
<dbReference type="SUPFAM" id="SSF53448">
    <property type="entry name" value="Nucleotide-diphospho-sugar transferases"/>
    <property type="match status" value="1"/>
</dbReference>
<keyword evidence="4 5" id="KW-0808">Transferase</keyword>
<comment type="pathway">
    <text evidence="1">Cell wall biogenesis; cell wall polysaccharide biosynthesis.</text>
</comment>
<dbReference type="InterPro" id="IPR029044">
    <property type="entry name" value="Nucleotide-diphossugar_trans"/>
</dbReference>
<proteinExistence type="inferred from homology"/>
<evidence type="ECO:0000313" key="5">
    <source>
        <dbReference type="EMBL" id="NYJ76428.1"/>
    </source>
</evidence>
<keyword evidence="6" id="KW-1185">Reference proteome</keyword>
<dbReference type="AlphaFoldDB" id="A0A853DI42"/>
<dbReference type="RefSeq" id="WP_218883793.1">
    <property type="nucleotide sequence ID" value="NZ_JACCFW010000001.1"/>
</dbReference>
<reference evidence="5 6" key="1">
    <citation type="submission" date="2020-07" db="EMBL/GenBank/DDBJ databases">
        <title>Sequencing the genomes of 1000 actinobacteria strains.</title>
        <authorList>
            <person name="Klenk H.-P."/>
        </authorList>
    </citation>
    <scope>NUCLEOTIDE SEQUENCE [LARGE SCALE GENOMIC DNA]</scope>
    <source>
        <strain evidence="5 6">DSM 29531</strain>
    </source>
</reference>
<protein>
    <submittedName>
        <fullName evidence="5">GT2 family glycosyltransferase</fullName>
    </submittedName>
</protein>
<gene>
    <name evidence="5" type="ORF">HNR15_003391</name>
</gene>
<dbReference type="Proteomes" id="UP000571817">
    <property type="component" value="Unassembled WGS sequence"/>
</dbReference>
<organism evidence="5 6">
    <name type="scientific">Allobranchiibius huperziae</name>
    <dbReference type="NCBI Taxonomy" id="1874116"/>
    <lineage>
        <taxon>Bacteria</taxon>
        <taxon>Bacillati</taxon>
        <taxon>Actinomycetota</taxon>
        <taxon>Actinomycetes</taxon>
        <taxon>Micrococcales</taxon>
        <taxon>Dermacoccaceae</taxon>
        <taxon>Allobranchiibius</taxon>
    </lineage>
</organism>
<keyword evidence="3" id="KW-0328">Glycosyltransferase</keyword>
<evidence type="ECO:0000256" key="1">
    <source>
        <dbReference type="ARBA" id="ARBA00004776"/>
    </source>
</evidence>
<evidence type="ECO:0000256" key="4">
    <source>
        <dbReference type="ARBA" id="ARBA00022679"/>
    </source>
</evidence>
<dbReference type="PANTHER" id="PTHR43179">
    <property type="entry name" value="RHAMNOSYLTRANSFERASE WBBL"/>
    <property type="match status" value="1"/>
</dbReference>
<dbReference type="EMBL" id="JACCFW010000001">
    <property type="protein sequence ID" value="NYJ76428.1"/>
    <property type="molecule type" value="Genomic_DNA"/>
</dbReference>
<comment type="caution">
    <text evidence="5">The sequence shown here is derived from an EMBL/GenBank/DDBJ whole genome shotgun (WGS) entry which is preliminary data.</text>
</comment>
<evidence type="ECO:0000256" key="2">
    <source>
        <dbReference type="ARBA" id="ARBA00006739"/>
    </source>
</evidence>
<comment type="similarity">
    <text evidence="2">Belongs to the glycosyltransferase 2 family.</text>
</comment>
<sequence>MSAGERLALVTIAHGRHAHLAAQVEHLARGTRRPDRHVVVSMADEQIAPLLSGVPDTDVLSVDADPARLPLAAARNAGATAALDGGADSLMFLDVDCLPGVRLLERYAQVTSSAADSDGLTPVIWSGPVHYLPALERGEASYSATDLALSRPHPARPVPDGDRLLDEPRLELFWSLSFALTAATWQRLGGFCEDYVGYGAEDTDLARVLGRESGRLTWVGGATAYHQHHPTSTPPVQHVAPIVRNANVFHRRWGDYPMLGWLREFESQGLVRHDERTGEWSVCQDTRAVTTL</sequence>